<feature type="transmembrane region" description="Helical" evidence="1">
    <location>
        <begin position="194"/>
        <end position="212"/>
    </location>
</feature>
<dbReference type="STRING" id="1703345.A3860_19265"/>
<evidence type="ECO:0000256" key="1">
    <source>
        <dbReference type="SAM" id="Phobius"/>
    </source>
</evidence>
<protein>
    <submittedName>
        <fullName evidence="2">Uncharacterized protein</fullName>
    </submittedName>
</protein>
<accession>A0A1V9G2U4</accession>
<keyword evidence="3" id="KW-1185">Reference proteome</keyword>
<feature type="transmembrane region" description="Helical" evidence="1">
    <location>
        <begin position="143"/>
        <end position="160"/>
    </location>
</feature>
<evidence type="ECO:0000313" key="2">
    <source>
        <dbReference type="EMBL" id="OQP64892.1"/>
    </source>
</evidence>
<name>A0A1V9G2U4_9BACT</name>
<keyword evidence="1" id="KW-0812">Transmembrane</keyword>
<feature type="transmembrane region" description="Helical" evidence="1">
    <location>
        <begin position="120"/>
        <end position="137"/>
    </location>
</feature>
<reference evidence="2 3" key="1">
    <citation type="submission" date="2016-03" db="EMBL/GenBank/DDBJ databases">
        <title>Niastella vici sp. nov., isolated from farmland soil.</title>
        <authorList>
            <person name="Chen L."/>
            <person name="Wang D."/>
            <person name="Yang S."/>
            <person name="Wang G."/>
        </authorList>
    </citation>
    <scope>NUCLEOTIDE SEQUENCE [LARGE SCALE GENOMIC DNA]</scope>
    <source>
        <strain evidence="2 3">DJ57</strain>
    </source>
</reference>
<gene>
    <name evidence="2" type="ORF">A3860_19265</name>
</gene>
<feature type="transmembrane region" description="Helical" evidence="1">
    <location>
        <begin position="24"/>
        <end position="46"/>
    </location>
</feature>
<proteinExistence type="predicted"/>
<keyword evidence="1" id="KW-0472">Membrane</keyword>
<keyword evidence="1" id="KW-1133">Transmembrane helix</keyword>
<feature type="transmembrane region" description="Helical" evidence="1">
    <location>
        <begin position="172"/>
        <end position="188"/>
    </location>
</feature>
<evidence type="ECO:0000313" key="3">
    <source>
        <dbReference type="Proteomes" id="UP000192796"/>
    </source>
</evidence>
<comment type="caution">
    <text evidence="2">The sequence shown here is derived from an EMBL/GenBank/DDBJ whole genome shotgun (WGS) entry which is preliminary data.</text>
</comment>
<sequence>MDSQHPPLETLQDIKRIMERSSRFISLSGWSGISAGICALVGAWAAQHRINSYVQTVYGGSFDSGRPRHYGLDTPAALYNDLFLIAAITFTTAFISAFIFTWIRSRRNGTRLWDRTVQRLAWNTMLPMVVGGLVILKAMEMEYFELVAPGCLIFYGLALVNASKYTLGEIRYLGYGQLILGIINLWAVRGGLYFWAAGFGVLHILYGAIMWWRYERKSSSQ</sequence>
<dbReference type="EMBL" id="LVYD01000041">
    <property type="protein sequence ID" value="OQP64892.1"/>
    <property type="molecule type" value="Genomic_DNA"/>
</dbReference>
<feature type="transmembrane region" description="Helical" evidence="1">
    <location>
        <begin position="82"/>
        <end position="100"/>
    </location>
</feature>
<dbReference type="Proteomes" id="UP000192796">
    <property type="component" value="Unassembled WGS sequence"/>
</dbReference>
<organism evidence="2 3">
    <name type="scientific">Niastella vici</name>
    <dbReference type="NCBI Taxonomy" id="1703345"/>
    <lineage>
        <taxon>Bacteria</taxon>
        <taxon>Pseudomonadati</taxon>
        <taxon>Bacteroidota</taxon>
        <taxon>Chitinophagia</taxon>
        <taxon>Chitinophagales</taxon>
        <taxon>Chitinophagaceae</taxon>
        <taxon>Niastella</taxon>
    </lineage>
</organism>
<dbReference type="AlphaFoldDB" id="A0A1V9G2U4"/>
<dbReference type="RefSeq" id="WP_245843513.1">
    <property type="nucleotide sequence ID" value="NZ_LVYD01000041.1"/>
</dbReference>